<keyword evidence="3" id="KW-1185">Reference proteome</keyword>
<sequence length="165" mass="19356">MLETPQQLLSSSKATKDKTKSSSLRRKEKKQEKREEFNRAHQENVKHIAKEMKFFKLEEMDCKQNAPATANKYCFCQDIKCYVSDLVDCPNEKNPLLRDVVQNVDATRCGGRRTRRRCEREHNDLLSSHPEEMASDEETSDHYQKSFQSNLGRVFLSRKLNKLRS</sequence>
<dbReference type="EnsemblMetazoa" id="GMOY007630-RA">
    <property type="protein sequence ID" value="GMOY007630-PA"/>
    <property type="gene ID" value="GMOY007630"/>
</dbReference>
<reference evidence="2" key="1">
    <citation type="submission" date="2020-05" db="UniProtKB">
        <authorList>
            <consortium name="EnsemblMetazoa"/>
        </authorList>
    </citation>
    <scope>IDENTIFICATION</scope>
    <source>
        <strain evidence="2">Yale</strain>
    </source>
</reference>
<accession>A0A1B0G2T6</accession>
<protein>
    <submittedName>
        <fullName evidence="2">Uncharacterized protein</fullName>
    </submittedName>
</protein>
<name>A0A1B0G2T6_GLOMM</name>
<dbReference type="STRING" id="37546.A0A1B0G2T6"/>
<dbReference type="Proteomes" id="UP000092444">
    <property type="component" value="Unassembled WGS sequence"/>
</dbReference>
<feature type="region of interest" description="Disordered" evidence="1">
    <location>
        <begin position="120"/>
        <end position="143"/>
    </location>
</feature>
<evidence type="ECO:0000256" key="1">
    <source>
        <dbReference type="SAM" id="MobiDB-lite"/>
    </source>
</evidence>
<organism evidence="2 3">
    <name type="scientific">Glossina morsitans morsitans</name>
    <name type="common">Savannah tsetse fly</name>
    <dbReference type="NCBI Taxonomy" id="37546"/>
    <lineage>
        <taxon>Eukaryota</taxon>
        <taxon>Metazoa</taxon>
        <taxon>Ecdysozoa</taxon>
        <taxon>Arthropoda</taxon>
        <taxon>Hexapoda</taxon>
        <taxon>Insecta</taxon>
        <taxon>Pterygota</taxon>
        <taxon>Neoptera</taxon>
        <taxon>Endopterygota</taxon>
        <taxon>Diptera</taxon>
        <taxon>Brachycera</taxon>
        <taxon>Muscomorpha</taxon>
        <taxon>Hippoboscoidea</taxon>
        <taxon>Glossinidae</taxon>
        <taxon>Glossina</taxon>
    </lineage>
</organism>
<feature type="compositionally biased region" description="Basic and acidic residues" evidence="1">
    <location>
        <begin position="120"/>
        <end position="132"/>
    </location>
</feature>
<evidence type="ECO:0000313" key="3">
    <source>
        <dbReference type="Proteomes" id="UP000092444"/>
    </source>
</evidence>
<dbReference type="AlphaFoldDB" id="A0A1B0G2T6"/>
<evidence type="ECO:0000313" key="2">
    <source>
        <dbReference type="EnsemblMetazoa" id="GMOY007630-PA"/>
    </source>
</evidence>
<dbReference type="EMBL" id="CCAG010003080">
    <property type="status" value="NOT_ANNOTATED_CDS"/>
    <property type="molecule type" value="Genomic_DNA"/>
</dbReference>
<feature type="region of interest" description="Disordered" evidence="1">
    <location>
        <begin position="1"/>
        <end position="43"/>
    </location>
</feature>
<proteinExistence type="predicted"/>
<dbReference type="VEuPathDB" id="VectorBase:GMOY007630"/>
<feature type="compositionally biased region" description="Basic and acidic residues" evidence="1">
    <location>
        <begin position="29"/>
        <end position="43"/>
    </location>
</feature>